<dbReference type="Pfam" id="PF02033">
    <property type="entry name" value="RBFA"/>
    <property type="match status" value="1"/>
</dbReference>
<evidence type="ECO:0000256" key="1">
    <source>
        <dbReference type="ARBA" id="ARBA00022517"/>
    </source>
</evidence>
<dbReference type="PANTHER" id="PTHR33515:SF1">
    <property type="entry name" value="RIBOSOME-BINDING FACTOR A, CHLOROPLASTIC-RELATED"/>
    <property type="match status" value="1"/>
</dbReference>
<keyword evidence="1 2" id="KW-0690">Ribosome biogenesis</keyword>
<comment type="subunit">
    <text evidence="2">Monomer. Binds 30S ribosomal subunits, but not 50S ribosomal subunits or 70S ribosomes.</text>
</comment>
<organism evidence="4 5">
    <name type="scientific">Thermostichus vulcanus str. 'Rupite'</name>
    <dbReference type="NCBI Taxonomy" id="2813851"/>
    <lineage>
        <taxon>Bacteria</taxon>
        <taxon>Bacillati</taxon>
        <taxon>Cyanobacteriota</taxon>
        <taxon>Cyanophyceae</taxon>
        <taxon>Thermostichales</taxon>
        <taxon>Thermostichaceae</taxon>
        <taxon>Thermostichus</taxon>
    </lineage>
</organism>
<dbReference type="NCBIfam" id="TIGR00082">
    <property type="entry name" value="rbfA"/>
    <property type="match status" value="1"/>
</dbReference>
<evidence type="ECO:0000313" key="5">
    <source>
        <dbReference type="Proteomes" id="UP000830835"/>
    </source>
</evidence>
<comment type="caution">
    <text evidence="4">The sequence shown here is derived from an EMBL/GenBank/DDBJ whole genome shotgun (WGS) entry which is preliminary data.</text>
</comment>
<proteinExistence type="inferred from homology"/>
<keyword evidence="2" id="KW-0963">Cytoplasm</keyword>
<gene>
    <name evidence="2 4" type="primary">rbfA</name>
    <name evidence="4" type="ORF">JX360_16080</name>
</gene>
<dbReference type="PROSITE" id="PS01319">
    <property type="entry name" value="RBFA"/>
    <property type="match status" value="1"/>
</dbReference>
<evidence type="ECO:0000256" key="2">
    <source>
        <dbReference type="HAMAP-Rule" id="MF_00003"/>
    </source>
</evidence>
<dbReference type="InterPro" id="IPR020053">
    <property type="entry name" value="Ribosome-bd_factorA_CS"/>
</dbReference>
<comment type="similarity">
    <text evidence="2">Belongs to the RbfA family.</text>
</comment>
<dbReference type="InterPro" id="IPR023799">
    <property type="entry name" value="RbfA_dom_sf"/>
</dbReference>
<reference evidence="4" key="1">
    <citation type="submission" date="2021-02" db="EMBL/GenBank/DDBJ databases">
        <title>The CRISPR/cas machinery reduction and long-range gene transfer in the hot spring cyanobacterium Synechococcus.</title>
        <authorList>
            <person name="Dvorak P."/>
            <person name="Jahodarova E."/>
            <person name="Hasler P."/>
            <person name="Poulickova A."/>
        </authorList>
    </citation>
    <scope>NUCLEOTIDE SEQUENCE</scope>
    <source>
        <strain evidence="4">Rupite</strain>
    </source>
</reference>
<name>A0ABT0CG52_THEVL</name>
<dbReference type="HAMAP" id="MF_00003">
    <property type="entry name" value="RbfA"/>
    <property type="match status" value="1"/>
</dbReference>
<dbReference type="Proteomes" id="UP000830835">
    <property type="component" value="Unassembled WGS sequence"/>
</dbReference>
<dbReference type="SUPFAM" id="SSF89919">
    <property type="entry name" value="Ribosome-binding factor A, RbfA"/>
    <property type="match status" value="1"/>
</dbReference>
<dbReference type="InterPro" id="IPR015946">
    <property type="entry name" value="KH_dom-like_a/b"/>
</dbReference>
<dbReference type="InterPro" id="IPR000238">
    <property type="entry name" value="RbfA"/>
</dbReference>
<protein>
    <recommendedName>
        <fullName evidence="2">Ribosome-binding factor A</fullName>
    </recommendedName>
</protein>
<feature type="region of interest" description="Disordered" evidence="3">
    <location>
        <begin position="115"/>
        <end position="143"/>
    </location>
</feature>
<dbReference type="PANTHER" id="PTHR33515">
    <property type="entry name" value="RIBOSOME-BINDING FACTOR A, CHLOROPLASTIC-RELATED"/>
    <property type="match status" value="1"/>
</dbReference>
<feature type="compositionally biased region" description="Basic and acidic residues" evidence="3">
    <location>
        <begin position="129"/>
        <end position="143"/>
    </location>
</feature>
<comment type="function">
    <text evidence="2">One of several proteins that assist in the late maturation steps of the functional core of the 30S ribosomal subunit. Associates with free 30S ribosomal subunits (but not with 30S subunits that are part of 70S ribosomes or polysomes). Required for efficient processing of 16S rRNA. May interact with the 5'-terminal helix region of 16S rRNA.</text>
</comment>
<keyword evidence="5" id="KW-1185">Reference proteome</keyword>
<dbReference type="RefSeq" id="WP_244352934.1">
    <property type="nucleotide sequence ID" value="NZ_JAFIRA010000063.1"/>
</dbReference>
<evidence type="ECO:0000313" key="4">
    <source>
        <dbReference type="EMBL" id="MCJ2544405.1"/>
    </source>
</evidence>
<dbReference type="Gene3D" id="3.30.300.20">
    <property type="match status" value="1"/>
</dbReference>
<evidence type="ECO:0000256" key="3">
    <source>
        <dbReference type="SAM" id="MobiDB-lite"/>
    </source>
</evidence>
<comment type="subcellular location">
    <subcellularLocation>
        <location evidence="2">Cytoplasm</location>
    </subcellularLocation>
</comment>
<sequence>MATGRRVARVAELIKREVSQILLSQIKDDRVGAGMVSIVDVEVSNDLQNARIFVSIYGDETAQQQTMQGLEAATPFVRREIGHRLSLRRVPVLVFLQDRSLERGSRVLSLLSQLKRESEARQRGSQLEVEDRTGGEAEELSHP</sequence>
<accession>A0ABT0CG52</accession>
<dbReference type="EMBL" id="JAFIRA010000063">
    <property type="protein sequence ID" value="MCJ2544405.1"/>
    <property type="molecule type" value="Genomic_DNA"/>
</dbReference>